<comment type="caution">
    <text evidence="4">The sequence shown here is derived from an EMBL/GenBank/DDBJ whole genome shotgun (WGS) entry which is preliminary data.</text>
</comment>
<proteinExistence type="predicted"/>
<dbReference type="AlphaFoldDB" id="A0A315Z5V6"/>
<dbReference type="Proteomes" id="UP000245535">
    <property type="component" value="Unassembled WGS sequence"/>
</dbReference>
<dbReference type="PANTHER" id="PTHR47893:SF1">
    <property type="entry name" value="REGULATORY PROTEIN PCHR"/>
    <property type="match status" value="1"/>
</dbReference>
<dbReference type="SUPFAM" id="SSF46689">
    <property type="entry name" value="Homeodomain-like"/>
    <property type="match status" value="1"/>
</dbReference>
<gene>
    <name evidence="4" type="ORF">BC781_107116</name>
</gene>
<dbReference type="PROSITE" id="PS01124">
    <property type="entry name" value="HTH_ARAC_FAMILY_2"/>
    <property type="match status" value="1"/>
</dbReference>
<dbReference type="SMART" id="SM00342">
    <property type="entry name" value="HTH_ARAC"/>
    <property type="match status" value="1"/>
</dbReference>
<dbReference type="Pfam" id="PF12833">
    <property type="entry name" value="HTH_18"/>
    <property type="match status" value="1"/>
</dbReference>
<dbReference type="EMBL" id="QGDO01000007">
    <property type="protein sequence ID" value="PWJ38526.1"/>
    <property type="molecule type" value="Genomic_DNA"/>
</dbReference>
<feature type="domain" description="HTH araC/xylS-type" evidence="3">
    <location>
        <begin position="223"/>
        <end position="321"/>
    </location>
</feature>
<reference evidence="4 5" key="1">
    <citation type="submission" date="2018-03" db="EMBL/GenBank/DDBJ databases">
        <title>Genomic Encyclopedia of Archaeal and Bacterial Type Strains, Phase II (KMG-II): from individual species to whole genera.</title>
        <authorList>
            <person name="Goeker M."/>
        </authorList>
    </citation>
    <scope>NUCLEOTIDE SEQUENCE [LARGE SCALE GENOMIC DNA]</scope>
    <source>
        <strain evidence="4 5">DSM 28229</strain>
    </source>
</reference>
<keyword evidence="5" id="KW-1185">Reference proteome</keyword>
<dbReference type="GO" id="GO:0003700">
    <property type="term" value="F:DNA-binding transcription factor activity"/>
    <property type="evidence" value="ECO:0007669"/>
    <property type="project" value="InterPro"/>
</dbReference>
<organism evidence="4 5">
    <name type="scientific">Sediminitomix flava</name>
    <dbReference type="NCBI Taxonomy" id="379075"/>
    <lineage>
        <taxon>Bacteria</taxon>
        <taxon>Pseudomonadati</taxon>
        <taxon>Bacteroidota</taxon>
        <taxon>Cytophagia</taxon>
        <taxon>Cytophagales</taxon>
        <taxon>Flammeovirgaceae</taxon>
        <taxon>Sediminitomix</taxon>
    </lineage>
</organism>
<keyword evidence="4" id="KW-0238">DNA-binding</keyword>
<evidence type="ECO:0000259" key="3">
    <source>
        <dbReference type="PROSITE" id="PS01124"/>
    </source>
</evidence>
<keyword evidence="1" id="KW-0805">Transcription regulation</keyword>
<sequence length="327" mass="38548">MDYEYIIEGDELTPVEAYKKVAKDLNGKWDGENLKVENQLGEIDAYSFNFLDDIYISISTLHFKKPVLFRSARRETDQPYFALKIGFTGTLLDKEQDFHFNNLGVFFYNSKQNFEVAYPLDKECQWLSIIFSLSAFEKFMGDQPSEIAKLIYDKSSWFKYFPLDVEIENLVKTLFFNLDKKTRMNIYFFTKPLEIIALISKKMEKEAHGFKKNIHEDDLKVMMQLKDQYLSDFTKQPSLSELSENYGMSISKLNRIFKSIFDKPILQFYNQQKIEEAYRQISRTNKSITEISMDLNFTNVGYMSRMFKDAYGFSPSVLRDKKDINSI</sequence>
<dbReference type="RefSeq" id="WP_109621676.1">
    <property type="nucleotide sequence ID" value="NZ_QGDO01000007.1"/>
</dbReference>
<dbReference type="InterPro" id="IPR018060">
    <property type="entry name" value="HTH_AraC"/>
</dbReference>
<evidence type="ECO:0000313" key="5">
    <source>
        <dbReference type="Proteomes" id="UP000245535"/>
    </source>
</evidence>
<dbReference type="GO" id="GO:0043565">
    <property type="term" value="F:sequence-specific DNA binding"/>
    <property type="evidence" value="ECO:0007669"/>
    <property type="project" value="InterPro"/>
</dbReference>
<accession>A0A315Z5V6</accession>
<name>A0A315Z5V6_SEDFL</name>
<protein>
    <submittedName>
        <fullName evidence="4">AraC-like DNA-binding protein</fullName>
    </submittedName>
</protein>
<dbReference type="OrthoDB" id="1156172at2"/>
<dbReference type="InterPro" id="IPR009057">
    <property type="entry name" value="Homeodomain-like_sf"/>
</dbReference>
<evidence type="ECO:0000256" key="2">
    <source>
        <dbReference type="ARBA" id="ARBA00023163"/>
    </source>
</evidence>
<dbReference type="PANTHER" id="PTHR47893">
    <property type="entry name" value="REGULATORY PROTEIN PCHR"/>
    <property type="match status" value="1"/>
</dbReference>
<evidence type="ECO:0000256" key="1">
    <source>
        <dbReference type="ARBA" id="ARBA00023015"/>
    </source>
</evidence>
<keyword evidence="2" id="KW-0804">Transcription</keyword>
<dbReference type="Gene3D" id="1.10.10.60">
    <property type="entry name" value="Homeodomain-like"/>
    <property type="match status" value="1"/>
</dbReference>
<dbReference type="InterPro" id="IPR053142">
    <property type="entry name" value="PchR_regulatory_protein"/>
</dbReference>
<evidence type="ECO:0000313" key="4">
    <source>
        <dbReference type="EMBL" id="PWJ38526.1"/>
    </source>
</evidence>